<dbReference type="Proteomes" id="UP001604282">
    <property type="component" value="Unassembled WGS sequence"/>
</dbReference>
<feature type="domain" description="Transposase IS701-like DDE" evidence="1">
    <location>
        <begin position="20"/>
        <end position="255"/>
    </location>
</feature>
<sequence length="404" mass="45185">MTAYALTMHRTSVPVFAERIFECLPRADQRRWAQTYMQGLLTTPGKKSVRNLAAAVSASPAASQSLHQFVNASPWDWMPVRAELTRWAEQQMAPRAWVISQAVLRKRGEHSCGVHRRFLASTGRSVTCQVGVGMFLSSYDRAQPVDWRLLLPGSWAKDPERRERTRIPAEVGPRTVEQHALDLVDTLWDVSRTAPLPVVADLEALGGTSATALVHGLALRGRDFVVAVPDTLQVAVGRHLRVQRPQQRDESQAPVLAARSLFEFEAGSLTRMEKVIPWGGRGRHLTVMSSFVRLPQTGPGGERIHRTYRLFAVRPDNGRRPVQLWLTSLTHTRMESVLALTRTLAHAEESVREMSEDFGLLDFEGRSFPGWHHHMTLVSATYGYSSLQRAHQPTGGGERMRVAA</sequence>
<accession>A0ABW7C0J8</accession>
<protein>
    <submittedName>
        <fullName evidence="2">IS701 family transposase</fullName>
    </submittedName>
</protein>
<organism evidence="2 3">
    <name type="scientific">Streptomyces omiyaensis</name>
    <dbReference type="NCBI Taxonomy" id="68247"/>
    <lineage>
        <taxon>Bacteria</taxon>
        <taxon>Bacillati</taxon>
        <taxon>Actinomycetota</taxon>
        <taxon>Actinomycetes</taxon>
        <taxon>Kitasatosporales</taxon>
        <taxon>Streptomycetaceae</taxon>
        <taxon>Streptomyces</taxon>
    </lineage>
</organism>
<dbReference type="PANTHER" id="PTHR33627:SF1">
    <property type="entry name" value="TRANSPOSASE"/>
    <property type="match status" value="1"/>
</dbReference>
<dbReference type="InterPro" id="IPR039365">
    <property type="entry name" value="IS701-like"/>
</dbReference>
<evidence type="ECO:0000313" key="2">
    <source>
        <dbReference type="EMBL" id="MFG3192893.1"/>
    </source>
</evidence>
<name>A0ABW7C0J8_9ACTN</name>
<comment type="caution">
    <text evidence="2">The sequence shown here is derived from an EMBL/GenBank/DDBJ whole genome shotgun (WGS) entry which is preliminary data.</text>
</comment>
<reference evidence="2 3" key="1">
    <citation type="submission" date="2024-10" db="EMBL/GenBank/DDBJ databases">
        <title>The Natural Products Discovery Center: Release of the First 8490 Sequenced Strains for Exploring Actinobacteria Biosynthetic Diversity.</title>
        <authorList>
            <person name="Kalkreuter E."/>
            <person name="Kautsar S.A."/>
            <person name="Yang D."/>
            <person name="Bader C.D."/>
            <person name="Teijaro C.N."/>
            <person name="Fluegel L."/>
            <person name="Davis C.M."/>
            <person name="Simpson J.R."/>
            <person name="Lauterbach L."/>
            <person name="Steele A.D."/>
            <person name="Gui C."/>
            <person name="Meng S."/>
            <person name="Li G."/>
            <person name="Viehrig K."/>
            <person name="Ye F."/>
            <person name="Su P."/>
            <person name="Kiefer A.F."/>
            <person name="Nichols A."/>
            <person name="Cepeda A.J."/>
            <person name="Yan W."/>
            <person name="Fan B."/>
            <person name="Jiang Y."/>
            <person name="Adhikari A."/>
            <person name="Zheng C.-J."/>
            <person name="Schuster L."/>
            <person name="Cowan T.M."/>
            <person name="Smanski M.J."/>
            <person name="Chevrette M.G."/>
            <person name="De Carvalho L.P.S."/>
            <person name="Shen B."/>
        </authorList>
    </citation>
    <scope>NUCLEOTIDE SEQUENCE [LARGE SCALE GENOMIC DNA]</scope>
    <source>
        <strain evidence="2 3">NPDC048229</strain>
    </source>
</reference>
<dbReference type="PANTHER" id="PTHR33627">
    <property type="entry name" value="TRANSPOSASE"/>
    <property type="match status" value="1"/>
</dbReference>
<dbReference type="RefSeq" id="WP_189852611.1">
    <property type="nucleotide sequence ID" value="NZ_BMVV01000026.1"/>
</dbReference>
<dbReference type="Pfam" id="PF13546">
    <property type="entry name" value="DDE_5"/>
    <property type="match status" value="1"/>
</dbReference>
<dbReference type="InterPro" id="IPR038721">
    <property type="entry name" value="IS701-like_DDE_dom"/>
</dbReference>
<keyword evidence="3" id="KW-1185">Reference proteome</keyword>
<dbReference type="EMBL" id="JBICZW010000024">
    <property type="protein sequence ID" value="MFG3192893.1"/>
    <property type="molecule type" value="Genomic_DNA"/>
</dbReference>
<proteinExistence type="predicted"/>
<evidence type="ECO:0000313" key="3">
    <source>
        <dbReference type="Proteomes" id="UP001604282"/>
    </source>
</evidence>
<gene>
    <name evidence="2" type="ORF">ACGFYS_28585</name>
</gene>
<evidence type="ECO:0000259" key="1">
    <source>
        <dbReference type="Pfam" id="PF13546"/>
    </source>
</evidence>